<dbReference type="InterPro" id="IPR028846">
    <property type="entry name" value="Recoverin"/>
</dbReference>
<proteinExistence type="inferred from homology"/>
<keyword evidence="3" id="KW-0677">Repeat</keyword>
<dbReference type="Proteomes" id="UP000663864">
    <property type="component" value="Unassembled WGS sequence"/>
</dbReference>
<evidence type="ECO:0000256" key="3">
    <source>
        <dbReference type="ARBA" id="ARBA00022737"/>
    </source>
</evidence>
<dbReference type="SMART" id="SM00054">
    <property type="entry name" value="EFh"/>
    <property type="match status" value="3"/>
</dbReference>
<keyword evidence="4" id="KW-0106">Calcium</keyword>
<dbReference type="InterPro" id="IPR011992">
    <property type="entry name" value="EF-hand-dom_pair"/>
</dbReference>
<protein>
    <recommendedName>
        <fullName evidence="5">EF-hand domain-containing protein</fullName>
    </recommendedName>
</protein>
<feature type="domain" description="EF-hand" evidence="5">
    <location>
        <begin position="102"/>
        <end position="137"/>
    </location>
</feature>
<organism evidence="7 8">
    <name type="scientific">Rotaria sordida</name>
    <dbReference type="NCBI Taxonomy" id="392033"/>
    <lineage>
        <taxon>Eukaryota</taxon>
        <taxon>Metazoa</taxon>
        <taxon>Spiralia</taxon>
        <taxon>Gnathifera</taxon>
        <taxon>Rotifera</taxon>
        <taxon>Eurotatoria</taxon>
        <taxon>Bdelloidea</taxon>
        <taxon>Philodinida</taxon>
        <taxon>Philodinidae</taxon>
        <taxon>Rotaria</taxon>
    </lineage>
</organism>
<sequence length="191" mass="21687">MGNKEGKSIEPPVLTPDHIALLKSNTDYSEQEIREWHTGFVRDCPSGKLTKKQFTEVYKQFCPEGRADKYCKYAFDVFDADGNGSIDFKEFLLALSVSSKANLDDRLCVAFNMYDTSDDGHIDQKELAKWITTVYDLVGETDRKGENDPKRRATEIMKSLDINGDRKLSKEEFISGCKNDPHIHKLLAPEA</sequence>
<reference evidence="7" key="1">
    <citation type="submission" date="2021-02" db="EMBL/GenBank/DDBJ databases">
        <authorList>
            <person name="Nowell W R."/>
        </authorList>
    </citation>
    <scope>NUCLEOTIDE SEQUENCE</scope>
</reference>
<keyword evidence="2" id="KW-0479">Metal-binding</keyword>
<dbReference type="Pfam" id="PF13499">
    <property type="entry name" value="EF-hand_7"/>
    <property type="match status" value="1"/>
</dbReference>
<dbReference type="Gene3D" id="1.10.238.10">
    <property type="entry name" value="EF-hand"/>
    <property type="match status" value="1"/>
</dbReference>
<evidence type="ECO:0000313" key="8">
    <source>
        <dbReference type="Proteomes" id="UP000663836"/>
    </source>
</evidence>
<evidence type="ECO:0000259" key="5">
    <source>
        <dbReference type="PROSITE" id="PS50222"/>
    </source>
</evidence>
<dbReference type="GO" id="GO:0005509">
    <property type="term" value="F:calcium ion binding"/>
    <property type="evidence" value="ECO:0007669"/>
    <property type="project" value="InterPro"/>
</dbReference>
<dbReference type="InterPro" id="IPR002048">
    <property type="entry name" value="EF_hand_dom"/>
</dbReference>
<comment type="similarity">
    <text evidence="1">Belongs to the recoverin family.</text>
</comment>
<dbReference type="FunFam" id="1.10.238.10:FF:000009">
    <property type="entry name" value="Visinin-like protein 1"/>
    <property type="match status" value="1"/>
</dbReference>
<dbReference type="PRINTS" id="PR00450">
    <property type="entry name" value="RECOVERIN"/>
</dbReference>
<feature type="domain" description="EF-hand" evidence="5">
    <location>
        <begin position="148"/>
        <end position="183"/>
    </location>
</feature>
<comment type="caution">
    <text evidence="7">The sequence shown here is derived from an EMBL/GenBank/DDBJ whole genome shotgun (WGS) entry which is preliminary data.</text>
</comment>
<evidence type="ECO:0000256" key="2">
    <source>
        <dbReference type="ARBA" id="ARBA00022723"/>
    </source>
</evidence>
<dbReference type="PROSITE" id="PS00018">
    <property type="entry name" value="EF_HAND_1"/>
    <property type="match status" value="3"/>
</dbReference>
<dbReference type="PANTHER" id="PTHR23055">
    <property type="entry name" value="CALCIUM BINDING PROTEINS"/>
    <property type="match status" value="1"/>
</dbReference>
<dbReference type="PANTHER" id="PTHR23055:SF69">
    <property type="entry name" value="NEURONAL CALCIUM SENSOR 2"/>
    <property type="match status" value="1"/>
</dbReference>
<evidence type="ECO:0000313" key="6">
    <source>
        <dbReference type="EMBL" id="CAF1328354.1"/>
    </source>
</evidence>
<dbReference type="Proteomes" id="UP000663836">
    <property type="component" value="Unassembled WGS sequence"/>
</dbReference>
<accession>A0A819UAK5</accession>
<dbReference type="EMBL" id="CAJOBD010007518">
    <property type="protein sequence ID" value="CAF4088788.1"/>
    <property type="molecule type" value="Genomic_DNA"/>
</dbReference>
<dbReference type="Pfam" id="PF00036">
    <property type="entry name" value="EF-hand_1"/>
    <property type="match status" value="1"/>
</dbReference>
<dbReference type="SUPFAM" id="SSF47473">
    <property type="entry name" value="EF-hand"/>
    <property type="match status" value="1"/>
</dbReference>
<dbReference type="InterPro" id="IPR018247">
    <property type="entry name" value="EF_Hand_1_Ca_BS"/>
</dbReference>
<evidence type="ECO:0000256" key="4">
    <source>
        <dbReference type="ARBA" id="ARBA00022837"/>
    </source>
</evidence>
<dbReference type="PROSITE" id="PS50222">
    <property type="entry name" value="EF_HAND_2"/>
    <property type="match status" value="3"/>
</dbReference>
<evidence type="ECO:0000313" key="7">
    <source>
        <dbReference type="EMBL" id="CAF4088788.1"/>
    </source>
</evidence>
<gene>
    <name evidence="7" type="ORF">JBS370_LOCUS31131</name>
    <name evidence="6" type="ORF">ZHD862_LOCUS29386</name>
</gene>
<name>A0A819UAK5_9BILA</name>
<dbReference type="CDD" id="cd00051">
    <property type="entry name" value="EFh"/>
    <property type="match status" value="2"/>
</dbReference>
<evidence type="ECO:0000256" key="1">
    <source>
        <dbReference type="ARBA" id="ARBA00006049"/>
    </source>
</evidence>
<feature type="domain" description="EF-hand" evidence="5">
    <location>
        <begin position="66"/>
        <end position="101"/>
    </location>
</feature>
<dbReference type="AlphaFoldDB" id="A0A819UAK5"/>
<dbReference type="EMBL" id="CAJNOT010002588">
    <property type="protein sequence ID" value="CAF1328354.1"/>
    <property type="molecule type" value="Genomic_DNA"/>
</dbReference>